<evidence type="ECO:0000256" key="7">
    <source>
        <dbReference type="ARBA" id="ARBA00022692"/>
    </source>
</evidence>
<evidence type="ECO:0000256" key="6">
    <source>
        <dbReference type="ARBA" id="ARBA00022640"/>
    </source>
</evidence>
<evidence type="ECO:0000313" key="10">
    <source>
        <dbReference type="EMBL" id="CAD8521196.1"/>
    </source>
</evidence>
<keyword evidence="4" id="KW-0150">Chloroplast</keyword>
<protein>
    <submittedName>
        <fullName evidence="10">Uncharacterized protein</fullName>
    </submittedName>
</protein>
<reference evidence="10" key="1">
    <citation type="submission" date="2021-01" db="EMBL/GenBank/DDBJ databases">
        <authorList>
            <person name="Corre E."/>
            <person name="Pelletier E."/>
            <person name="Niang G."/>
            <person name="Scheremetjew M."/>
            <person name="Finn R."/>
            <person name="Kale V."/>
            <person name="Holt S."/>
            <person name="Cochrane G."/>
            <person name="Meng A."/>
            <person name="Brown T."/>
            <person name="Cohen L."/>
        </authorList>
    </citation>
    <scope>NUCLEOTIDE SEQUENCE</scope>
    <source>
        <strain evidence="10">CCMP1723</strain>
    </source>
</reference>
<dbReference type="InterPro" id="IPR016370">
    <property type="entry name" value="PSI_PsaG/PsaK_pln"/>
</dbReference>
<dbReference type="Pfam" id="PF01241">
    <property type="entry name" value="PSI_PSAK"/>
    <property type="match status" value="1"/>
</dbReference>
<keyword evidence="5" id="KW-0602">Photosynthesis</keyword>
<dbReference type="InterPro" id="IPR000549">
    <property type="entry name" value="PSI_PsaG/PsaK"/>
</dbReference>
<dbReference type="GO" id="GO:0009507">
    <property type="term" value="C:chloroplast"/>
    <property type="evidence" value="ECO:0007669"/>
    <property type="project" value="UniProtKB-SubCell"/>
</dbReference>
<accession>A0A7S0NM83</accession>
<evidence type="ECO:0000256" key="2">
    <source>
        <dbReference type="ARBA" id="ARBA00004229"/>
    </source>
</evidence>
<dbReference type="GO" id="GO:0015979">
    <property type="term" value="P:photosynthesis"/>
    <property type="evidence" value="ECO:0007669"/>
    <property type="project" value="UniProtKB-KW"/>
</dbReference>
<dbReference type="Gene3D" id="1.10.286.40">
    <property type="entry name" value="Chlorophyll a-b binding protein like"/>
    <property type="match status" value="1"/>
</dbReference>
<keyword evidence="7" id="KW-0812">Transmembrane</keyword>
<organism evidence="10">
    <name type="scientific">Micromonas pusilla</name>
    <name type="common">Picoplanktonic green alga</name>
    <name type="synonym">Chromulina pusilla</name>
    <dbReference type="NCBI Taxonomy" id="38833"/>
    <lineage>
        <taxon>Eukaryota</taxon>
        <taxon>Viridiplantae</taxon>
        <taxon>Chlorophyta</taxon>
        <taxon>Mamiellophyceae</taxon>
        <taxon>Mamiellales</taxon>
        <taxon>Mamiellaceae</taxon>
        <taxon>Micromonas</taxon>
    </lineage>
</organism>
<keyword evidence="9" id="KW-0472">Membrane</keyword>
<evidence type="ECO:0000256" key="5">
    <source>
        <dbReference type="ARBA" id="ARBA00022531"/>
    </source>
</evidence>
<evidence type="ECO:0000256" key="4">
    <source>
        <dbReference type="ARBA" id="ARBA00022528"/>
    </source>
</evidence>
<comment type="similarity">
    <text evidence="3">Belongs to the PsaG/PsaK family.</text>
</comment>
<proteinExistence type="inferred from homology"/>
<dbReference type="EMBL" id="HBEQ01010714">
    <property type="protein sequence ID" value="CAD8521196.1"/>
    <property type="molecule type" value="Transcribed_RNA"/>
</dbReference>
<dbReference type="AlphaFoldDB" id="A0A7S0NM83"/>
<evidence type="ECO:0000256" key="8">
    <source>
        <dbReference type="ARBA" id="ARBA00022836"/>
    </source>
</evidence>
<gene>
    <name evidence="10" type="ORF">MCOM1403_LOCUS8626</name>
</gene>
<comment type="subcellular location">
    <subcellularLocation>
        <location evidence="1">Membrane</location>
        <topology evidence="1">Multi-pass membrane protein</topology>
    </subcellularLocation>
    <subcellularLocation>
        <location evidence="2">Plastid</location>
        <location evidence="2">Chloroplast</location>
    </subcellularLocation>
</comment>
<dbReference type="PANTHER" id="PTHR34195">
    <property type="entry name" value="PHOTOSYSTEM I REACTION CENTER SUBUNIT V, CHLOROPLASTIC-RELATED"/>
    <property type="match status" value="1"/>
</dbReference>
<sequence length="125" mass="13264">MQAIASTTAVRPQFATQRKTFNAKKVVAVKRDVSVKADWAIGSPENVIVCVNTAACLFAGRFGLAPTVNKNYTGSDSYTMTEAERPVVGSRDPAGFTIVDVAAWGSLAHMISAGEILGQHAKGFF</sequence>
<dbReference type="GO" id="GO:0009522">
    <property type="term" value="C:photosystem I"/>
    <property type="evidence" value="ECO:0007669"/>
    <property type="project" value="UniProtKB-KW"/>
</dbReference>
<keyword evidence="8" id="KW-0603">Photosystem I</keyword>
<evidence type="ECO:0000256" key="1">
    <source>
        <dbReference type="ARBA" id="ARBA00004141"/>
    </source>
</evidence>
<keyword evidence="6" id="KW-0934">Plastid</keyword>
<name>A0A7S0NM83_MICPS</name>
<evidence type="ECO:0000256" key="3">
    <source>
        <dbReference type="ARBA" id="ARBA00006458"/>
    </source>
</evidence>
<dbReference type="InterPro" id="IPR023618">
    <property type="entry name" value="PSI_PsaG/PsaK_dom"/>
</dbReference>
<evidence type="ECO:0000256" key="9">
    <source>
        <dbReference type="ARBA" id="ARBA00023136"/>
    </source>
</evidence>
<dbReference type="PANTHER" id="PTHR34195:SF2">
    <property type="entry name" value="PHOTOSYSTEM I REACTION CENTER SUBUNIT PSAK, CHLOROPLASTIC"/>
    <property type="match status" value="1"/>
</dbReference>